<evidence type="ECO:0000313" key="2">
    <source>
        <dbReference type="Proteomes" id="UP000754563"/>
    </source>
</evidence>
<dbReference type="Proteomes" id="UP000754563">
    <property type="component" value="Unassembled WGS sequence"/>
</dbReference>
<dbReference type="AlphaFoldDB" id="A0A955L9J1"/>
<evidence type="ECO:0000313" key="1">
    <source>
        <dbReference type="EMBL" id="MCA9386326.1"/>
    </source>
</evidence>
<protein>
    <submittedName>
        <fullName evidence="1">Uncharacterized protein</fullName>
    </submittedName>
</protein>
<reference evidence="1" key="1">
    <citation type="submission" date="2020-04" db="EMBL/GenBank/DDBJ databases">
        <authorList>
            <person name="Zhang T."/>
        </authorList>
    </citation>
    <scope>NUCLEOTIDE SEQUENCE</scope>
    <source>
        <strain evidence="1">HKST-UBA11</strain>
    </source>
</reference>
<comment type="caution">
    <text evidence="1">The sequence shown here is derived from an EMBL/GenBank/DDBJ whole genome shotgun (WGS) entry which is preliminary data.</text>
</comment>
<reference evidence="1" key="2">
    <citation type="journal article" date="2021" name="Microbiome">
        <title>Successional dynamics and alternative stable states in a saline activated sludge microbial community over 9 years.</title>
        <authorList>
            <person name="Wang Y."/>
            <person name="Ye J."/>
            <person name="Ju F."/>
            <person name="Liu L."/>
            <person name="Boyd J.A."/>
            <person name="Deng Y."/>
            <person name="Parks D.H."/>
            <person name="Jiang X."/>
            <person name="Yin X."/>
            <person name="Woodcroft B.J."/>
            <person name="Tyson G.W."/>
            <person name="Hugenholtz P."/>
            <person name="Polz M.F."/>
            <person name="Zhang T."/>
        </authorList>
    </citation>
    <scope>NUCLEOTIDE SEQUENCE</scope>
    <source>
        <strain evidence="1">HKST-UBA11</strain>
    </source>
</reference>
<organism evidence="1 2">
    <name type="scientific">Candidatus Dojkabacteria bacterium</name>
    <dbReference type="NCBI Taxonomy" id="2099670"/>
    <lineage>
        <taxon>Bacteria</taxon>
        <taxon>Candidatus Dojkabacteria</taxon>
    </lineage>
</organism>
<feature type="non-terminal residue" evidence="1">
    <location>
        <position position="86"/>
    </location>
</feature>
<sequence length="86" mass="9316">MSKIISTTETVHSADFESNWYGADGRHTDTTKLQASNSVTPREIIVQVGLQDIVGSPDASSKIQIFSTVQGQAETLEYEQGITADN</sequence>
<dbReference type="EMBL" id="JAGQLH010000125">
    <property type="protein sequence ID" value="MCA9386326.1"/>
    <property type="molecule type" value="Genomic_DNA"/>
</dbReference>
<name>A0A955L9J1_9BACT</name>
<gene>
    <name evidence="1" type="ORF">KC717_06800</name>
</gene>
<proteinExistence type="predicted"/>
<accession>A0A955L9J1</accession>